<keyword evidence="9" id="KW-0961">Cell wall biogenesis/degradation</keyword>
<evidence type="ECO:0000256" key="3">
    <source>
        <dbReference type="ARBA" id="ARBA00012272"/>
    </source>
</evidence>
<dbReference type="PANTHER" id="PTHR42970">
    <property type="entry name" value="PECTATE LYASE C-RELATED"/>
    <property type="match status" value="1"/>
</dbReference>
<dbReference type="InterPro" id="IPR052063">
    <property type="entry name" value="Polysaccharide_Lyase_1"/>
</dbReference>
<evidence type="ECO:0000313" key="13">
    <source>
        <dbReference type="Proteomes" id="UP000799302"/>
    </source>
</evidence>
<reference evidence="12" key="1">
    <citation type="journal article" date="2020" name="Stud. Mycol.">
        <title>101 Dothideomycetes genomes: a test case for predicting lifestyles and emergence of pathogens.</title>
        <authorList>
            <person name="Haridas S."/>
            <person name="Albert R."/>
            <person name="Binder M."/>
            <person name="Bloem J."/>
            <person name="Labutti K."/>
            <person name="Salamov A."/>
            <person name="Andreopoulos B."/>
            <person name="Baker S."/>
            <person name="Barry K."/>
            <person name="Bills G."/>
            <person name="Bluhm B."/>
            <person name="Cannon C."/>
            <person name="Castanera R."/>
            <person name="Culley D."/>
            <person name="Daum C."/>
            <person name="Ezra D."/>
            <person name="Gonzalez J."/>
            <person name="Henrissat B."/>
            <person name="Kuo A."/>
            <person name="Liang C."/>
            <person name="Lipzen A."/>
            <person name="Lutzoni F."/>
            <person name="Magnuson J."/>
            <person name="Mondo S."/>
            <person name="Nolan M."/>
            <person name="Ohm R."/>
            <person name="Pangilinan J."/>
            <person name="Park H.-J."/>
            <person name="Ramirez L."/>
            <person name="Alfaro M."/>
            <person name="Sun H."/>
            <person name="Tritt A."/>
            <person name="Yoshinaga Y."/>
            <person name="Zwiers L.-H."/>
            <person name="Turgeon B."/>
            <person name="Goodwin S."/>
            <person name="Spatafora J."/>
            <person name="Crous P."/>
            <person name="Grigoriev I."/>
        </authorList>
    </citation>
    <scope>NUCLEOTIDE SEQUENCE</scope>
    <source>
        <strain evidence="12">CBS 115976</strain>
    </source>
</reference>
<dbReference type="GO" id="GO:0071555">
    <property type="term" value="P:cell wall organization"/>
    <property type="evidence" value="ECO:0007669"/>
    <property type="project" value="UniProtKB-KW"/>
</dbReference>
<dbReference type="InterPro" id="IPR011050">
    <property type="entry name" value="Pectin_lyase_fold/virulence"/>
</dbReference>
<sequence length="435" mass="46316">MLTTLLTFLPLALAAPQVAFPGAEGLGRFATGGRTGTNYVVSTLADSGTGSLRDALSQPNRIITFNVSGVIHIKKRLVIPKATTILGQTAPGVGITTYGNGWSGSGASDSIVRYIRVRMGAQGDKGKDAMTIANGQNMIFDHVTYTWGRDETFSINAYEKAANITIQDCIVAQGLQTHSAGGLMQVKAGLSLFRNLWADNKTRNPKVKGRNDFVNNVIYNWGGGGGYIAGGSEGDSVANIVGNYFVAGPSTGKTKAFVRGNEHFKASVKGNYVDHNKDGVLNGEELKASSDAYGGMAVVATDMGFPGPEKVMSAPEAIVYVLKNAGASKVRDANDEQLIKEVMSYGKSGKLIHDESETVWGMAFGAGKKAPEAEGNKTPEAESKENWAMMADSDGDGIPDWYEIKMGWDVNGHDAMKIQDSGYTRIEEYANSLLV</sequence>
<evidence type="ECO:0000256" key="4">
    <source>
        <dbReference type="ARBA" id="ARBA00016512"/>
    </source>
</evidence>
<evidence type="ECO:0000256" key="7">
    <source>
        <dbReference type="ARBA" id="ARBA00023239"/>
    </source>
</evidence>
<keyword evidence="8" id="KW-0119">Carbohydrate metabolism</keyword>
<evidence type="ECO:0000256" key="6">
    <source>
        <dbReference type="ARBA" id="ARBA00023180"/>
    </source>
</evidence>
<dbReference type="Proteomes" id="UP000799302">
    <property type="component" value="Unassembled WGS sequence"/>
</dbReference>
<evidence type="ECO:0000256" key="2">
    <source>
        <dbReference type="ARBA" id="ARBA00010980"/>
    </source>
</evidence>
<dbReference type="PROSITE" id="PS00018">
    <property type="entry name" value="EF_HAND_1"/>
    <property type="match status" value="1"/>
</dbReference>
<dbReference type="GO" id="GO:0046872">
    <property type="term" value="F:metal ion binding"/>
    <property type="evidence" value="ECO:0007669"/>
    <property type="project" value="UniProtKB-KW"/>
</dbReference>
<gene>
    <name evidence="12" type="ORF">BT63DRAFT_228345</name>
</gene>
<dbReference type="OrthoDB" id="302705at2759"/>
<dbReference type="InterPro" id="IPR018247">
    <property type="entry name" value="EF_Hand_1_Ca_BS"/>
</dbReference>
<keyword evidence="10" id="KW-0624">Polysaccharide degradation</keyword>
<evidence type="ECO:0000313" key="12">
    <source>
        <dbReference type="EMBL" id="KAF2670045.1"/>
    </source>
</evidence>
<keyword evidence="7" id="KW-0456">Lyase</keyword>
<evidence type="ECO:0000256" key="8">
    <source>
        <dbReference type="ARBA" id="ARBA00023277"/>
    </source>
</evidence>
<comment type="function">
    <text evidence="11">Pectinolytic enzyme consist of four classes of enzymes: pectin lyase, polygalacturonase, pectin methylesterase and rhamnogalacturonase. Among pectinolytic enzymes, pectin lyase is the most important in depolymerization of pectin, since it cleaves internal glycosidic bonds of highly methylated pectins. Favors pectate, the anion, over pectin, the methyl ester.</text>
</comment>
<evidence type="ECO:0000256" key="10">
    <source>
        <dbReference type="ARBA" id="ARBA00023326"/>
    </source>
</evidence>
<keyword evidence="6" id="KW-0325">Glycoprotein</keyword>
<comment type="catalytic activity">
    <reaction evidence="1">
        <text>Eliminative cleavage of (1-&gt;4)-alpha-D-galacturonan to give oligosaccharides with 4-deoxy-alpha-D-galact-4-enuronosyl groups at their non-reducing ends.</text>
        <dbReference type="EC" id="4.2.2.2"/>
    </reaction>
</comment>
<proteinExistence type="inferred from homology"/>
<evidence type="ECO:0000256" key="5">
    <source>
        <dbReference type="ARBA" id="ARBA00022723"/>
    </source>
</evidence>
<dbReference type="PANTHER" id="PTHR42970:SF1">
    <property type="entry name" value="PECTATE LYASE C-RELATED"/>
    <property type="match status" value="1"/>
</dbReference>
<dbReference type="InterPro" id="IPR012334">
    <property type="entry name" value="Pectin_lyas_fold"/>
</dbReference>
<dbReference type="AlphaFoldDB" id="A0A6A6UCR5"/>
<comment type="similarity">
    <text evidence="2">Belongs to the polysaccharide lyase 1 family.</text>
</comment>
<organism evidence="12 13">
    <name type="scientific">Microthyrium microscopicum</name>
    <dbReference type="NCBI Taxonomy" id="703497"/>
    <lineage>
        <taxon>Eukaryota</taxon>
        <taxon>Fungi</taxon>
        <taxon>Dikarya</taxon>
        <taxon>Ascomycota</taxon>
        <taxon>Pezizomycotina</taxon>
        <taxon>Dothideomycetes</taxon>
        <taxon>Dothideomycetes incertae sedis</taxon>
        <taxon>Microthyriales</taxon>
        <taxon>Microthyriaceae</taxon>
        <taxon>Microthyrium</taxon>
    </lineage>
</organism>
<accession>A0A6A6UCR5</accession>
<dbReference type="EC" id="4.2.2.2" evidence="3"/>
<dbReference type="GO" id="GO:0030570">
    <property type="term" value="F:pectate lyase activity"/>
    <property type="evidence" value="ECO:0007669"/>
    <property type="project" value="UniProtKB-EC"/>
</dbReference>
<dbReference type="Gene3D" id="2.160.20.10">
    <property type="entry name" value="Single-stranded right-handed beta-helix, Pectin lyase-like"/>
    <property type="match status" value="1"/>
</dbReference>
<keyword evidence="13" id="KW-1185">Reference proteome</keyword>
<keyword evidence="5" id="KW-0479">Metal-binding</keyword>
<protein>
    <recommendedName>
        <fullName evidence="4">Probable pectate lyase C</fullName>
        <ecNumber evidence="3">4.2.2.2</ecNumber>
    </recommendedName>
</protein>
<name>A0A6A6UCR5_9PEZI</name>
<evidence type="ECO:0000256" key="9">
    <source>
        <dbReference type="ARBA" id="ARBA00023316"/>
    </source>
</evidence>
<evidence type="ECO:0000256" key="1">
    <source>
        <dbReference type="ARBA" id="ARBA00000695"/>
    </source>
</evidence>
<dbReference type="EMBL" id="MU004234">
    <property type="protein sequence ID" value="KAF2670045.1"/>
    <property type="molecule type" value="Genomic_DNA"/>
</dbReference>
<dbReference type="GO" id="GO:0000272">
    <property type="term" value="P:polysaccharide catabolic process"/>
    <property type="evidence" value="ECO:0007669"/>
    <property type="project" value="UniProtKB-KW"/>
</dbReference>
<evidence type="ECO:0000256" key="11">
    <source>
        <dbReference type="ARBA" id="ARBA00025679"/>
    </source>
</evidence>
<dbReference type="SUPFAM" id="SSF51126">
    <property type="entry name" value="Pectin lyase-like"/>
    <property type="match status" value="1"/>
</dbReference>